<dbReference type="PANTHER" id="PTHR43429">
    <property type="entry name" value="PYRIDINE NUCLEOTIDE-DISULFIDE OXIDOREDUCTASE DOMAIN-CONTAINING"/>
    <property type="match status" value="1"/>
</dbReference>
<dbReference type="PRINTS" id="PR00368">
    <property type="entry name" value="FADPNR"/>
</dbReference>
<keyword evidence="3" id="KW-0274">FAD</keyword>
<dbReference type="Gene3D" id="3.30.390.30">
    <property type="match status" value="1"/>
</dbReference>
<dbReference type="EC" id="1.7.1.4" evidence="6"/>
<dbReference type="InterPro" id="IPR023753">
    <property type="entry name" value="FAD/NAD-binding_dom"/>
</dbReference>
<evidence type="ECO:0000313" key="6">
    <source>
        <dbReference type="EMBL" id="VAW47647.1"/>
    </source>
</evidence>
<gene>
    <name evidence="6" type="ORF">MNBD_GAMMA04-1251</name>
</gene>
<organism evidence="6">
    <name type="scientific">hydrothermal vent metagenome</name>
    <dbReference type="NCBI Taxonomy" id="652676"/>
    <lineage>
        <taxon>unclassified sequences</taxon>
        <taxon>metagenomes</taxon>
        <taxon>ecological metagenomes</taxon>
    </lineage>
</organism>
<evidence type="ECO:0000256" key="1">
    <source>
        <dbReference type="ARBA" id="ARBA00001974"/>
    </source>
</evidence>
<dbReference type="InterPro" id="IPR016156">
    <property type="entry name" value="FAD/NAD-linked_Rdtase_dimer_sf"/>
</dbReference>
<feature type="domain" description="NADH-rubredoxin oxidoreductase C-terminal" evidence="5">
    <location>
        <begin position="319"/>
        <end position="381"/>
    </location>
</feature>
<dbReference type="Pfam" id="PF07992">
    <property type="entry name" value="Pyr_redox_2"/>
    <property type="match status" value="1"/>
</dbReference>
<dbReference type="AlphaFoldDB" id="A0A3B0WAE3"/>
<dbReference type="InterPro" id="IPR036188">
    <property type="entry name" value="FAD/NAD-bd_sf"/>
</dbReference>
<evidence type="ECO:0000259" key="4">
    <source>
        <dbReference type="Pfam" id="PF07992"/>
    </source>
</evidence>
<accession>A0A3B0WAE3</accession>
<keyword evidence="2" id="KW-0285">Flavoprotein</keyword>
<dbReference type="PANTHER" id="PTHR43429:SF3">
    <property type="entry name" value="NITRITE REDUCTASE [NAD(P)H]"/>
    <property type="match status" value="1"/>
</dbReference>
<evidence type="ECO:0000256" key="3">
    <source>
        <dbReference type="ARBA" id="ARBA00022827"/>
    </source>
</evidence>
<dbReference type="Pfam" id="PF18267">
    <property type="entry name" value="Rubredoxin_C"/>
    <property type="match status" value="1"/>
</dbReference>
<dbReference type="GO" id="GO:0008942">
    <property type="term" value="F:nitrite reductase [NAD(P)H] activity"/>
    <property type="evidence" value="ECO:0007669"/>
    <property type="project" value="UniProtKB-EC"/>
</dbReference>
<dbReference type="InterPro" id="IPR050260">
    <property type="entry name" value="FAD-bd_OxRdtase"/>
</dbReference>
<protein>
    <submittedName>
        <fullName evidence="6">Nitrite reductase [NAD(P)H] large subunit</fullName>
        <ecNumber evidence="6">1.7.1.4</ecNumber>
    </submittedName>
</protein>
<dbReference type="SUPFAM" id="SSF51905">
    <property type="entry name" value="FAD/NAD(P)-binding domain"/>
    <property type="match status" value="2"/>
</dbReference>
<evidence type="ECO:0000256" key="2">
    <source>
        <dbReference type="ARBA" id="ARBA00022630"/>
    </source>
</evidence>
<dbReference type="InterPro" id="IPR041575">
    <property type="entry name" value="Rubredoxin_C"/>
</dbReference>
<reference evidence="6" key="1">
    <citation type="submission" date="2018-06" db="EMBL/GenBank/DDBJ databases">
        <authorList>
            <person name="Zhirakovskaya E."/>
        </authorList>
    </citation>
    <scope>NUCLEOTIDE SEQUENCE</scope>
</reference>
<evidence type="ECO:0000259" key="5">
    <source>
        <dbReference type="Pfam" id="PF18267"/>
    </source>
</evidence>
<dbReference type="Gene3D" id="3.50.50.60">
    <property type="entry name" value="FAD/NAD(P)-binding domain"/>
    <property type="match status" value="2"/>
</dbReference>
<dbReference type="EMBL" id="UOFB01000212">
    <property type="protein sequence ID" value="VAW47647.1"/>
    <property type="molecule type" value="Genomic_DNA"/>
</dbReference>
<comment type="cofactor">
    <cofactor evidence="1">
        <name>FAD</name>
        <dbReference type="ChEBI" id="CHEBI:57692"/>
    </cofactor>
</comment>
<feature type="domain" description="FAD/NAD(P)-binding" evidence="4">
    <location>
        <begin position="4"/>
        <end position="281"/>
    </location>
</feature>
<proteinExistence type="predicted"/>
<name>A0A3B0WAE3_9ZZZZ</name>
<dbReference type="PRINTS" id="PR00411">
    <property type="entry name" value="PNDRDTASEI"/>
</dbReference>
<sequence length="407" mass="44089">MKQKLILIGSGMVGARFIERLLVEAPSQYDIRVFNKEPAGGYNRIMLSPVLAGEKPLPDIMTHDEAWFEARSVHLHTSSEIVAVDQEAKTVTTRQGEQYPYDKLIIATGSSPFIIPVPGHDLPGVVAFRDIRDVNLMIDATQKKQKAVVIGGGLLGLEAANGLIKRGMDVTVVHLGDVLMEMQMDAVSGKLLQQSLEEGGMKFVMQGQTAEILGDTHVTGVKMADGRVVDTDLVVMAVGIRPNVGVGKKMGLEVNRGIVVNDQLQTSAPNIYALGECVEHRGLLYGLVAPLYEQAQVLAETLGSSPTGKEAAYQGSFVSTKLKVTGISLFSAGDFSDSEETDSLVYKDLTQNIYRKVVLKENKIQGAVLFGDVTGSNWIFENLVSQEDVSAYRDTLVFGDGFQPSQT</sequence>
<dbReference type="FunFam" id="3.50.50.60:FF:000033">
    <property type="entry name" value="Nitrite reductase [NAD(P)H], large subunit"/>
    <property type="match status" value="1"/>
</dbReference>
<keyword evidence="6" id="KW-0560">Oxidoreductase</keyword>